<organism evidence="2">
    <name type="scientific">Limosilactobacillus reuteri</name>
    <name type="common">Lactobacillus reuteri</name>
    <dbReference type="NCBI Taxonomy" id="1598"/>
    <lineage>
        <taxon>Bacteria</taxon>
        <taxon>Bacillati</taxon>
        <taxon>Bacillota</taxon>
        <taxon>Bacilli</taxon>
        <taxon>Lactobacillales</taxon>
        <taxon>Lactobacillaceae</taxon>
        <taxon>Limosilactobacillus</taxon>
    </lineage>
</organism>
<feature type="transmembrane region" description="Helical" evidence="1">
    <location>
        <begin position="250"/>
        <end position="267"/>
    </location>
</feature>
<keyword evidence="1" id="KW-0472">Membrane</keyword>
<reference evidence="2" key="1">
    <citation type="submission" date="2015-10" db="EMBL/GenBank/DDBJ databases">
        <authorList>
            <person name="Gilbert D.G."/>
        </authorList>
    </citation>
    <scope>NUCLEOTIDE SEQUENCE</scope>
    <source>
        <strain evidence="2">Pg-3b</strain>
    </source>
</reference>
<evidence type="ECO:0000313" key="2">
    <source>
        <dbReference type="EMBL" id="CUR36715.1"/>
    </source>
</evidence>
<dbReference type="EMBL" id="LN887227">
    <property type="protein sequence ID" value="CUR36715.1"/>
    <property type="molecule type" value="Genomic_DNA"/>
</dbReference>
<evidence type="ECO:0000256" key="1">
    <source>
        <dbReference type="SAM" id="Phobius"/>
    </source>
</evidence>
<accession>A0A0U5JJI1</accession>
<proteinExistence type="predicted"/>
<name>A0A0U5JJI1_LIMRT</name>
<keyword evidence="1" id="KW-0812">Transmembrane</keyword>
<gene>
    <name evidence="2" type="ORF">LRLP16767_LRPG3B_00507</name>
</gene>
<dbReference type="AlphaFoldDB" id="A0A0U5JJI1"/>
<feature type="transmembrane region" description="Helical" evidence="1">
    <location>
        <begin position="212"/>
        <end position="238"/>
    </location>
</feature>
<feature type="transmembrane region" description="Helical" evidence="1">
    <location>
        <begin position="184"/>
        <end position="206"/>
    </location>
</feature>
<sequence length="268" mass="28830">MLLEFKETEPTPTELPLILVLLLLISSEKSLSSTLIVAFLTLTLILELPRYVTPLSVSNLSVLKATRSGSSIFTFALTKLDDPILDAPLPAIKVTSAPGLKLTVFSTIPSQLNSIFACEFLSYIVGPLAPSCLINVAVPLKSILLATVPATRKLDPVITSKWTLEPLASSIFPRVRIFSSCGMIRTLSTLADILTAAFSLTIKLLYKPPSNLMLYSVLPIFSIVKLALLPTVTVLGVLDDETSVSSHMSISVALLFNTTLALSSILMV</sequence>
<keyword evidence="1" id="KW-1133">Transmembrane helix</keyword>
<protein>
    <submittedName>
        <fullName evidence="2">Uncharacterized protein</fullName>
    </submittedName>
</protein>